<dbReference type="Pfam" id="PF10934">
    <property type="entry name" value="Sheath_initiator"/>
    <property type="match status" value="1"/>
</dbReference>
<gene>
    <name evidence="1" type="ORF">J2S08_001812</name>
</gene>
<proteinExistence type="predicted"/>
<evidence type="ECO:0000313" key="1">
    <source>
        <dbReference type="EMBL" id="MDQ0175976.1"/>
    </source>
</evidence>
<keyword evidence="2" id="KW-1185">Reference proteome</keyword>
<protein>
    <recommendedName>
        <fullName evidence="3">DUF2634 domain-containing protein</fullName>
    </recommendedName>
</protein>
<dbReference type="EMBL" id="JAUSTT010000009">
    <property type="protein sequence ID" value="MDQ0175976.1"/>
    <property type="molecule type" value="Genomic_DNA"/>
</dbReference>
<dbReference type="Proteomes" id="UP001223586">
    <property type="component" value="Unassembled WGS sequence"/>
</dbReference>
<comment type="caution">
    <text evidence="1">The sequence shown here is derived from an EMBL/GenBank/DDBJ whole genome shotgun (WGS) entry which is preliminary data.</text>
</comment>
<organism evidence="1 2">
    <name type="scientific">Bacillus chungangensis</name>
    <dbReference type="NCBI Taxonomy" id="587633"/>
    <lineage>
        <taxon>Bacteria</taxon>
        <taxon>Bacillati</taxon>
        <taxon>Bacillota</taxon>
        <taxon>Bacilli</taxon>
        <taxon>Bacillales</taxon>
        <taxon>Bacillaceae</taxon>
        <taxon>Bacillus</taxon>
    </lineage>
</organism>
<dbReference type="InterPro" id="IPR020288">
    <property type="entry name" value="Sheath_initiator"/>
</dbReference>
<evidence type="ECO:0008006" key="3">
    <source>
        <dbReference type="Google" id="ProtNLM"/>
    </source>
</evidence>
<sequence length="136" mass="15764">MIIPEGGSLEEQRIKIEKQPSLTYKIDFNKNRVIGMTDDLDAIKQTVFITLHTERFQYLIFTDNFGAELDSLIGTNRLFIQSELKRRVTEALLQDDRITSVEGFKFTFSEGDVLVRFTVVTEYGSFEDMLEVKRNV</sequence>
<dbReference type="RefSeq" id="WP_307228746.1">
    <property type="nucleotide sequence ID" value="NZ_JAUSTT010000009.1"/>
</dbReference>
<accession>A0ABT9WRR0</accession>
<evidence type="ECO:0000313" key="2">
    <source>
        <dbReference type="Proteomes" id="UP001223586"/>
    </source>
</evidence>
<dbReference type="Gene3D" id="3.10.450.40">
    <property type="match status" value="1"/>
</dbReference>
<reference evidence="1 2" key="1">
    <citation type="submission" date="2023-07" db="EMBL/GenBank/DDBJ databases">
        <title>Genomic Encyclopedia of Type Strains, Phase IV (KMG-IV): sequencing the most valuable type-strain genomes for metagenomic binning, comparative biology and taxonomic classification.</title>
        <authorList>
            <person name="Goeker M."/>
        </authorList>
    </citation>
    <scope>NUCLEOTIDE SEQUENCE [LARGE SCALE GENOMIC DNA]</scope>
    <source>
        <strain evidence="1 2">DSM 23837</strain>
    </source>
</reference>
<name>A0ABT9WRR0_9BACI</name>
<dbReference type="SUPFAM" id="SSF160719">
    <property type="entry name" value="gpW/gp25-like"/>
    <property type="match status" value="1"/>
</dbReference>